<dbReference type="EMBL" id="JACHJK010000003">
    <property type="protein sequence ID" value="MBB5926586.1"/>
    <property type="molecule type" value="Genomic_DNA"/>
</dbReference>
<evidence type="ECO:0000313" key="2">
    <source>
        <dbReference type="Proteomes" id="UP000585836"/>
    </source>
</evidence>
<keyword evidence="2" id="KW-1185">Reference proteome</keyword>
<protein>
    <submittedName>
        <fullName evidence="1">Uncharacterized protein</fullName>
    </submittedName>
</protein>
<sequence>MTDLGPLERNVIDLTSQSVEQTTLEVAEGLRTGRFG</sequence>
<dbReference type="AlphaFoldDB" id="A0A7W9PRQ9"/>
<accession>A0A7W9PRQ9</accession>
<evidence type="ECO:0000313" key="1">
    <source>
        <dbReference type="EMBL" id="MBB5926586.1"/>
    </source>
</evidence>
<organism evidence="1 2">
    <name type="scientific">Streptomyces echinatus</name>
    <dbReference type="NCBI Taxonomy" id="67293"/>
    <lineage>
        <taxon>Bacteria</taxon>
        <taxon>Bacillati</taxon>
        <taxon>Actinomycetota</taxon>
        <taxon>Actinomycetes</taxon>
        <taxon>Kitasatosporales</taxon>
        <taxon>Streptomycetaceae</taxon>
        <taxon>Streptomyces</taxon>
    </lineage>
</organism>
<reference evidence="1 2" key="1">
    <citation type="submission" date="2020-08" db="EMBL/GenBank/DDBJ databases">
        <title>Genomic Encyclopedia of Type Strains, Phase III (KMG-III): the genomes of soil and plant-associated and newly described type strains.</title>
        <authorList>
            <person name="Whitman W."/>
        </authorList>
    </citation>
    <scope>NUCLEOTIDE SEQUENCE [LARGE SCALE GENOMIC DNA]</scope>
    <source>
        <strain evidence="1 2">CECT 3313</strain>
    </source>
</reference>
<proteinExistence type="predicted"/>
<name>A0A7W9PRQ9_9ACTN</name>
<comment type="caution">
    <text evidence="1">The sequence shown here is derived from an EMBL/GenBank/DDBJ whole genome shotgun (WGS) entry which is preliminary data.</text>
</comment>
<dbReference type="Proteomes" id="UP000585836">
    <property type="component" value="Unassembled WGS sequence"/>
</dbReference>
<gene>
    <name evidence="1" type="ORF">FHS34_002042</name>
</gene>